<sequence>MLQKHRSITPLETRIPHLFLFIWIHAASPRLRALALDHLNGIDDPDTDVWPAFLGDALSGCTDGTYVLGAIRRDLADEGIVDTYLNDVFLLFFAWNSFRAAARLDSSERQIVLYCLAAARRQICRGGEASEEISIDTALEAFAQGLQRGMETSQRHFFAFLDLLCHFIMLQFPKNEESPPAQVTEYIERILPHLASIPRDNRPKTVALRRHTLAAWQSVTDEARRRQLPAWRAFVQLWTSVKALLPAAPQAEQPAQFGMLERCAWDECLCSRYKPAHRMRLCQGCERVVYCGERCQRK</sequence>
<protein>
    <submittedName>
        <fullName evidence="1">Zinc finger MYND domain-containing protein</fullName>
    </submittedName>
</protein>
<comment type="caution">
    <text evidence="1">The sequence shown here is derived from an EMBL/GenBank/DDBJ whole genome shotgun (WGS) entry which is preliminary data.</text>
</comment>
<proteinExistence type="predicted"/>
<keyword evidence="2" id="KW-1185">Reference proteome</keyword>
<dbReference type="AlphaFoldDB" id="A0A9P3GGL0"/>
<evidence type="ECO:0000313" key="2">
    <source>
        <dbReference type="Proteomes" id="UP000703269"/>
    </source>
</evidence>
<reference evidence="1 2" key="1">
    <citation type="submission" date="2021-08" db="EMBL/GenBank/DDBJ databases">
        <title>Draft Genome Sequence of Phanerochaete sordida strain YK-624.</title>
        <authorList>
            <person name="Mori T."/>
            <person name="Dohra H."/>
            <person name="Suzuki T."/>
            <person name="Kawagishi H."/>
            <person name="Hirai H."/>
        </authorList>
    </citation>
    <scope>NUCLEOTIDE SEQUENCE [LARGE SCALE GENOMIC DNA]</scope>
    <source>
        <strain evidence="1 2">YK-624</strain>
    </source>
</reference>
<dbReference type="Proteomes" id="UP000703269">
    <property type="component" value="Unassembled WGS sequence"/>
</dbReference>
<evidence type="ECO:0000313" key="1">
    <source>
        <dbReference type="EMBL" id="GJE93330.1"/>
    </source>
</evidence>
<gene>
    <name evidence="1" type="ORF">PsYK624_094890</name>
</gene>
<accession>A0A9P3GGL0</accession>
<name>A0A9P3GGL0_9APHY</name>
<organism evidence="1 2">
    <name type="scientific">Phanerochaete sordida</name>
    <dbReference type="NCBI Taxonomy" id="48140"/>
    <lineage>
        <taxon>Eukaryota</taxon>
        <taxon>Fungi</taxon>
        <taxon>Dikarya</taxon>
        <taxon>Basidiomycota</taxon>
        <taxon>Agaricomycotina</taxon>
        <taxon>Agaricomycetes</taxon>
        <taxon>Polyporales</taxon>
        <taxon>Phanerochaetaceae</taxon>
        <taxon>Phanerochaete</taxon>
    </lineage>
</organism>
<dbReference type="EMBL" id="BPQB01000031">
    <property type="protein sequence ID" value="GJE93330.1"/>
    <property type="molecule type" value="Genomic_DNA"/>
</dbReference>